<evidence type="ECO:0000256" key="3">
    <source>
        <dbReference type="PIRSR" id="PIRSR601461-2"/>
    </source>
</evidence>
<comment type="similarity">
    <text evidence="1">Belongs to the peptidase A1 family.</text>
</comment>
<feature type="compositionally biased region" description="Pro residues" evidence="4">
    <location>
        <begin position="29"/>
        <end position="52"/>
    </location>
</feature>
<evidence type="ECO:0000313" key="8">
    <source>
        <dbReference type="EMBL" id="ORY88600.1"/>
    </source>
</evidence>
<dbReference type="PROSITE" id="PS51767">
    <property type="entry name" value="PEPTIDASE_A1"/>
    <property type="match status" value="1"/>
</dbReference>
<dbReference type="FunCoup" id="A0A1Y2G0Z6">
    <property type="interactions" value="45"/>
</dbReference>
<organism evidence="8 9">
    <name type="scientific">Leucosporidium creatinivorum</name>
    <dbReference type="NCBI Taxonomy" id="106004"/>
    <lineage>
        <taxon>Eukaryota</taxon>
        <taxon>Fungi</taxon>
        <taxon>Dikarya</taxon>
        <taxon>Basidiomycota</taxon>
        <taxon>Pucciniomycotina</taxon>
        <taxon>Microbotryomycetes</taxon>
        <taxon>Leucosporidiales</taxon>
        <taxon>Leucosporidium</taxon>
    </lineage>
</organism>
<dbReference type="FunFam" id="2.40.70.10:FF:000008">
    <property type="entry name" value="Cathepsin D"/>
    <property type="match status" value="1"/>
</dbReference>
<evidence type="ECO:0000313" key="9">
    <source>
        <dbReference type="Proteomes" id="UP000193467"/>
    </source>
</evidence>
<dbReference type="InterPro" id="IPR001461">
    <property type="entry name" value="Aspartic_peptidase_A1"/>
</dbReference>
<feature type="active site" evidence="2">
    <location>
        <position position="175"/>
    </location>
</feature>
<keyword evidence="5" id="KW-0472">Membrane</keyword>
<dbReference type="CDD" id="cd05471">
    <property type="entry name" value="pepsin_like"/>
    <property type="match status" value="1"/>
</dbReference>
<keyword evidence="3" id="KW-1015">Disulfide bond</keyword>
<dbReference type="InterPro" id="IPR033121">
    <property type="entry name" value="PEPTIDASE_A1"/>
</dbReference>
<dbReference type="GO" id="GO:0004190">
    <property type="term" value="F:aspartic-type endopeptidase activity"/>
    <property type="evidence" value="ECO:0007669"/>
    <property type="project" value="InterPro"/>
</dbReference>
<feature type="domain" description="Peptidase A1" evidence="7">
    <location>
        <begin position="157"/>
        <end position="529"/>
    </location>
</feature>
<dbReference type="GO" id="GO:0006508">
    <property type="term" value="P:proteolysis"/>
    <property type="evidence" value="ECO:0007669"/>
    <property type="project" value="InterPro"/>
</dbReference>
<accession>A0A1Y2G0Z6</accession>
<protein>
    <submittedName>
        <fullName evidence="8">Aspartic peptidase domain-containing protein</fullName>
    </submittedName>
</protein>
<keyword evidence="5" id="KW-1133">Transmembrane helix</keyword>
<evidence type="ECO:0000259" key="7">
    <source>
        <dbReference type="PROSITE" id="PS51767"/>
    </source>
</evidence>
<feature type="compositionally biased region" description="Low complexity" evidence="4">
    <location>
        <begin position="119"/>
        <end position="139"/>
    </location>
</feature>
<dbReference type="PANTHER" id="PTHR47966:SF6">
    <property type="entry name" value="PEPTIDASE A1 DOMAIN-CONTAINING PROTEIN"/>
    <property type="match status" value="1"/>
</dbReference>
<evidence type="ECO:0000256" key="6">
    <source>
        <dbReference type="SAM" id="SignalP"/>
    </source>
</evidence>
<evidence type="ECO:0000256" key="2">
    <source>
        <dbReference type="PIRSR" id="PIRSR601461-1"/>
    </source>
</evidence>
<name>A0A1Y2G0Z6_9BASI</name>
<feature type="region of interest" description="Disordered" evidence="4">
    <location>
        <begin position="110"/>
        <end position="139"/>
    </location>
</feature>
<dbReference type="InterPro" id="IPR034164">
    <property type="entry name" value="Pepsin-like_dom"/>
</dbReference>
<feature type="disulfide bond" evidence="3">
    <location>
        <begin position="188"/>
        <end position="194"/>
    </location>
</feature>
<dbReference type="AlphaFoldDB" id="A0A1Y2G0Z6"/>
<feature type="chain" id="PRO_5013367925" evidence="6">
    <location>
        <begin position="27"/>
        <end position="629"/>
    </location>
</feature>
<keyword evidence="9" id="KW-1185">Reference proteome</keyword>
<evidence type="ECO:0000256" key="4">
    <source>
        <dbReference type="SAM" id="MobiDB-lite"/>
    </source>
</evidence>
<feature type="active site" evidence="2">
    <location>
        <position position="414"/>
    </location>
</feature>
<keyword evidence="6" id="KW-0732">Signal</keyword>
<dbReference type="Pfam" id="PF00026">
    <property type="entry name" value="Asp"/>
    <property type="match status" value="2"/>
</dbReference>
<evidence type="ECO:0000256" key="5">
    <source>
        <dbReference type="SAM" id="Phobius"/>
    </source>
</evidence>
<evidence type="ECO:0000256" key="1">
    <source>
        <dbReference type="ARBA" id="ARBA00007447"/>
    </source>
</evidence>
<dbReference type="PRINTS" id="PR00792">
    <property type="entry name" value="PEPSIN"/>
</dbReference>
<dbReference type="STRING" id="106004.A0A1Y2G0Z6"/>
<feature type="signal peptide" evidence="6">
    <location>
        <begin position="1"/>
        <end position="26"/>
    </location>
</feature>
<dbReference type="EMBL" id="MCGR01000009">
    <property type="protein sequence ID" value="ORY88600.1"/>
    <property type="molecule type" value="Genomic_DNA"/>
</dbReference>
<feature type="region of interest" description="Disordered" evidence="4">
    <location>
        <begin position="23"/>
        <end position="69"/>
    </location>
</feature>
<dbReference type="OrthoDB" id="771136at2759"/>
<keyword evidence="5" id="KW-0812">Transmembrane</keyword>
<dbReference type="InParanoid" id="A0A1Y2G0Z6"/>
<proteinExistence type="inferred from homology"/>
<dbReference type="PANTHER" id="PTHR47966">
    <property type="entry name" value="BETA-SITE APP-CLEAVING ENZYME, ISOFORM A-RELATED"/>
    <property type="match status" value="1"/>
</dbReference>
<dbReference type="Gene3D" id="2.40.70.10">
    <property type="entry name" value="Acid Proteases"/>
    <property type="match status" value="2"/>
</dbReference>
<reference evidence="8 9" key="1">
    <citation type="submission" date="2016-07" db="EMBL/GenBank/DDBJ databases">
        <title>Pervasive Adenine N6-methylation of Active Genes in Fungi.</title>
        <authorList>
            <consortium name="DOE Joint Genome Institute"/>
            <person name="Mondo S.J."/>
            <person name="Dannebaum R.O."/>
            <person name="Kuo R.C."/>
            <person name="Labutti K."/>
            <person name="Haridas S."/>
            <person name="Kuo A."/>
            <person name="Salamov A."/>
            <person name="Ahrendt S.R."/>
            <person name="Lipzen A."/>
            <person name="Sullivan W."/>
            <person name="Andreopoulos W.B."/>
            <person name="Clum A."/>
            <person name="Lindquist E."/>
            <person name="Daum C."/>
            <person name="Ramamoorthy G.K."/>
            <person name="Gryganskyi A."/>
            <person name="Culley D."/>
            <person name="Magnuson J.K."/>
            <person name="James T.Y."/>
            <person name="O'Malley M.A."/>
            <person name="Stajich J.E."/>
            <person name="Spatafora J.W."/>
            <person name="Visel A."/>
            <person name="Grigoriev I.V."/>
        </authorList>
    </citation>
    <scope>NUCLEOTIDE SEQUENCE [LARGE SCALE GENOMIC DNA]</scope>
    <source>
        <strain evidence="8 9">62-1032</strain>
    </source>
</reference>
<dbReference type="SUPFAM" id="SSF50630">
    <property type="entry name" value="Acid proteases"/>
    <property type="match status" value="1"/>
</dbReference>
<gene>
    <name evidence="8" type="ORF">BCR35DRAFT_348124</name>
</gene>
<feature type="transmembrane region" description="Helical" evidence="5">
    <location>
        <begin position="609"/>
        <end position="628"/>
    </location>
</feature>
<dbReference type="Proteomes" id="UP000193467">
    <property type="component" value="Unassembled WGS sequence"/>
</dbReference>
<dbReference type="InterPro" id="IPR021109">
    <property type="entry name" value="Peptidase_aspartic_dom_sf"/>
</dbReference>
<comment type="caution">
    <text evidence="8">The sequence shown here is derived from an EMBL/GenBank/DDBJ whole genome shotgun (WGS) entry which is preliminary data.</text>
</comment>
<sequence>MHTTTPPPFPFLLLLSLLFNPSVTTASPSPSPSPNPLPSPSPTPFPHLPPPGGLSLPLHRRSSSLLRRSDPETIRSWALREKGRITGKYGPSEGQGEVEKRQLLRERATTALSVARLPSTTSGGSASRTTSANSSSATASHTVGRVDVMNFEADLAYYATVGVGVPPQYINTILDTGSADLWIADSTCTTSTGCNSITTLNSSSSTTAVDMNTSFSVKYGSGSASGDIWQDYVSFAGYNVSSQAFALVDTVSTDLLSGNLSGLMGLGWQPLAASGVTPFWQNLYQAGVLPFPGFAFALTRFVNVTTASAVEPGGLLTFGYLNTTLFQGEINYVDIPDGLESYWVVQLEGVSLYRMSNATNSTTTTTSSSSASSTTLSSATFISDSLPIAEAASTSHPTLQRTNITMDSAMVAIDTGTTLIGGPKDLVEQVYAGIEGSLAATGDYAGYYSYPCAAEVNVSLTFGGVSYNMTSDDFNLGPFGTTNNVSTCLGAFFDLSLSSTSKITWVIGAAFLKNVFSVFRASPPSVGFALLSSGNSSAADIYNSTSGTPISRGSNLTQIPTGIYGPSGATSLRSATEQEITTAIQAGQTVSRLPSDGAGMGSGAGGRRVGGAALGGAAALVLGAAWVLL</sequence>